<sequence length="141" mass="16019">MGNVVLQGATEAQFYLPEDDWYSVIDHKYGQLIPAGNQTFPAPWESLIPVLVRGGAIIPCQKPNITTEHTRKNAFKLVIAPGTRIGRFHDTAEGFLYWDDGDSIVESFETHPYHRWHFHFNQSEDAAELIIRMEHKAVSGL</sequence>
<dbReference type="PANTHER" id="PTHR22762:SF133">
    <property type="entry name" value="P-TYPE DOMAIN-CONTAINING PROTEIN"/>
    <property type="match status" value="1"/>
</dbReference>
<organism evidence="2 3">
    <name type="scientific">Cylicostephanus goldi</name>
    <name type="common">Nematode worm</name>
    <dbReference type="NCBI Taxonomy" id="71465"/>
    <lineage>
        <taxon>Eukaryota</taxon>
        <taxon>Metazoa</taxon>
        <taxon>Ecdysozoa</taxon>
        <taxon>Nematoda</taxon>
        <taxon>Chromadorea</taxon>
        <taxon>Rhabditida</taxon>
        <taxon>Rhabditina</taxon>
        <taxon>Rhabditomorpha</taxon>
        <taxon>Strongyloidea</taxon>
        <taxon>Strongylidae</taxon>
        <taxon>Cylicostephanus</taxon>
    </lineage>
</organism>
<dbReference type="Proteomes" id="UP000271889">
    <property type="component" value="Unassembled WGS sequence"/>
</dbReference>
<dbReference type="InterPro" id="IPR048395">
    <property type="entry name" value="Glyco_hydro_31_C"/>
</dbReference>
<gene>
    <name evidence="2" type="ORF">CGOC_LOCUS5220</name>
</gene>
<dbReference type="PANTHER" id="PTHR22762">
    <property type="entry name" value="ALPHA-GLUCOSIDASE"/>
    <property type="match status" value="1"/>
</dbReference>
<dbReference type="InterPro" id="IPR013780">
    <property type="entry name" value="Glyco_hydro_b"/>
</dbReference>
<evidence type="ECO:0000313" key="3">
    <source>
        <dbReference type="Proteomes" id="UP000271889"/>
    </source>
</evidence>
<evidence type="ECO:0000313" key="2">
    <source>
        <dbReference type="EMBL" id="VDK61141.1"/>
    </source>
</evidence>
<reference evidence="2 3" key="1">
    <citation type="submission" date="2018-11" db="EMBL/GenBank/DDBJ databases">
        <authorList>
            <consortium name="Pathogen Informatics"/>
        </authorList>
    </citation>
    <scope>NUCLEOTIDE SEQUENCE [LARGE SCALE GENOMIC DNA]</scope>
</reference>
<dbReference type="Gene3D" id="2.60.40.1180">
    <property type="entry name" value="Golgi alpha-mannosidase II"/>
    <property type="match status" value="2"/>
</dbReference>
<dbReference type="EMBL" id="UYRV01015529">
    <property type="protein sequence ID" value="VDK61141.1"/>
    <property type="molecule type" value="Genomic_DNA"/>
</dbReference>
<name>A0A3P6T8K0_CYLGO</name>
<keyword evidence="3" id="KW-1185">Reference proteome</keyword>
<protein>
    <recommendedName>
        <fullName evidence="1">Glycosyl hydrolase family 31 C-terminal domain-containing protein</fullName>
    </recommendedName>
</protein>
<dbReference type="AlphaFoldDB" id="A0A3P6T8K0"/>
<dbReference type="OrthoDB" id="5839090at2759"/>
<dbReference type="GO" id="GO:0004558">
    <property type="term" value="F:alpha-1,4-glucosidase activity"/>
    <property type="evidence" value="ECO:0007669"/>
    <property type="project" value="TreeGrafter"/>
</dbReference>
<evidence type="ECO:0000259" key="1">
    <source>
        <dbReference type="Pfam" id="PF21365"/>
    </source>
</evidence>
<feature type="domain" description="Glycosyl hydrolase family 31 C-terminal" evidence="1">
    <location>
        <begin position="5"/>
        <end position="58"/>
    </location>
</feature>
<proteinExistence type="predicted"/>
<accession>A0A3P6T8K0</accession>
<dbReference type="Pfam" id="PF21365">
    <property type="entry name" value="Glyco_hydro_31_3rd"/>
    <property type="match status" value="1"/>
</dbReference>